<dbReference type="STRING" id="2656787.A0A370TW00"/>
<feature type="domain" description="SRP9" evidence="2">
    <location>
        <begin position="5"/>
        <end position="103"/>
    </location>
</feature>
<dbReference type="AlphaFoldDB" id="A0A370TW00"/>
<name>A0A370TW00_9HELO</name>
<dbReference type="OrthoDB" id="5419752at2759"/>
<organism evidence="3 4">
    <name type="scientific">Venustampulla echinocandica</name>
    <dbReference type="NCBI Taxonomy" id="2656787"/>
    <lineage>
        <taxon>Eukaryota</taxon>
        <taxon>Fungi</taxon>
        <taxon>Dikarya</taxon>
        <taxon>Ascomycota</taxon>
        <taxon>Pezizomycotina</taxon>
        <taxon>Leotiomycetes</taxon>
        <taxon>Helotiales</taxon>
        <taxon>Pleuroascaceae</taxon>
        <taxon>Venustampulla</taxon>
    </lineage>
</organism>
<dbReference type="InterPro" id="IPR039914">
    <property type="entry name" value="SRP9-like"/>
</dbReference>
<evidence type="ECO:0000313" key="3">
    <source>
        <dbReference type="EMBL" id="RDL39707.1"/>
    </source>
</evidence>
<feature type="compositionally biased region" description="Low complexity" evidence="1">
    <location>
        <begin position="39"/>
        <end position="54"/>
    </location>
</feature>
<feature type="region of interest" description="Disordered" evidence="1">
    <location>
        <begin position="136"/>
        <end position="163"/>
    </location>
</feature>
<dbReference type="InterPro" id="IPR039432">
    <property type="entry name" value="SRP9_dom"/>
</dbReference>
<dbReference type="GO" id="GO:0006614">
    <property type="term" value="P:SRP-dependent cotranslational protein targeting to membrane"/>
    <property type="evidence" value="ECO:0007669"/>
    <property type="project" value="InterPro"/>
</dbReference>
<comment type="caution">
    <text evidence="3">The sequence shown here is derived from an EMBL/GenBank/DDBJ whole genome shotgun (WGS) entry which is preliminary data.</text>
</comment>
<feature type="compositionally biased region" description="Gly residues" evidence="1">
    <location>
        <begin position="141"/>
        <end position="154"/>
    </location>
</feature>
<sequence>MPTLESAQSWLTQSTLLLQARPLTTRITTKYSLPRQTKSKSTQPPSSKTSSEAAPPAPSPTPVATLTLKTFDPVSGTTLKYKTDKAAEVGRLVQIMGRLARPMAGLPEVKEDAVMGEGGEGAAASGVATPTVEAEKVPAAGQGGKVIAGGGTGGKKGKKKGKK</sequence>
<keyword evidence="4" id="KW-1185">Reference proteome</keyword>
<feature type="region of interest" description="Disordered" evidence="1">
    <location>
        <begin position="28"/>
        <end position="68"/>
    </location>
</feature>
<dbReference type="Pfam" id="PF05486">
    <property type="entry name" value="SRP9-21"/>
    <property type="match status" value="1"/>
</dbReference>
<dbReference type="Proteomes" id="UP000254866">
    <property type="component" value="Unassembled WGS sequence"/>
</dbReference>
<dbReference type="GeneID" id="43596896"/>
<evidence type="ECO:0000313" key="4">
    <source>
        <dbReference type="Proteomes" id="UP000254866"/>
    </source>
</evidence>
<protein>
    <recommendedName>
        <fullName evidence="2">SRP9 domain-containing protein</fullName>
    </recommendedName>
</protein>
<dbReference type="RefSeq" id="XP_031872363.1">
    <property type="nucleotide sequence ID" value="XM_032012670.1"/>
</dbReference>
<proteinExistence type="predicted"/>
<accession>A0A370TW00</accession>
<evidence type="ECO:0000259" key="2">
    <source>
        <dbReference type="Pfam" id="PF05486"/>
    </source>
</evidence>
<dbReference type="PANTHER" id="PTHR12834">
    <property type="entry name" value="SIGNAL RECOGNITION PARTICLE 9 KDA PROTEIN"/>
    <property type="match status" value="1"/>
</dbReference>
<dbReference type="GO" id="GO:0005786">
    <property type="term" value="C:signal recognition particle, endoplasmic reticulum targeting"/>
    <property type="evidence" value="ECO:0007669"/>
    <property type="project" value="TreeGrafter"/>
</dbReference>
<reference evidence="3 4" key="1">
    <citation type="journal article" date="2018" name="IMA Fungus">
        <title>IMA Genome-F 9: Draft genome sequence of Annulohypoxylon stygium, Aspergillus mulundensis, Berkeleyomyces basicola (syn. Thielaviopsis basicola), Ceratocystis smalleyi, two Cercospora beticola strains, Coleophoma cylindrospora, Fusarium fracticaudum, Phialophora cf. hyalina, and Morchella septimelata.</title>
        <authorList>
            <person name="Wingfield B.D."/>
            <person name="Bills G.F."/>
            <person name="Dong Y."/>
            <person name="Huang W."/>
            <person name="Nel W.J."/>
            <person name="Swalarsk-Parry B.S."/>
            <person name="Vaghefi N."/>
            <person name="Wilken P.M."/>
            <person name="An Z."/>
            <person name="de Beer Z.W."/>
            <person name="De Vos L."/>
            <person name="Chen L."/>
            <person name="Duong T.A."/>
            <person name="Gao Y."/>
            <person name="Hammerbacher A."/>
            <person name="Kikkert J.R."/>
            <person name="Li Y."/>
            <person name="Li H."/>
            <person name="Li K."/>
            <person name="Li Q."/>
            <person name="Liu X."/>
            <person name="Ma X."/>
            <person name="Naidoo K."/>
            <person name="Pethybridge S.J."/>
            <person name="Sun J."/>
            <person name="Steenkamp E.T."/>
            <person name="van der Nest M.A."/>
            <person name="van Wyk S."/>
            <person name="Wingfield M.J."/>
            <person name="Xiong C."/>
            <person name="Yue Q."/>
            <person name="Zhang X."/>
        </authorList>
    </citation>
    <scope>NUCLEOTIDE SEQUENCE [LARGE SCALE GENOMIC DNA]</scope>
    <source>
        <strain evidence="3 4">BP 5553</strain>
    </source>
</reference>
<evidence type="ECO:0000256" key="1">
    <source>
        <dbReference type="SAM" id="MobiDB-lite"/>
    </source>
</evidence>
<dbReference type="PANTHER" id="PTHR12834:SF12">
    <property type="entry name" value="SIGNAL RECOGNITION PARTICLE 9 KDA PROTEIN"/>
    <property type="match status" value="1"/>
</dbReference>
<gene>
    <name evidence="3" type="ORF">BP5553_04047</name>
</gene>
<dbReference type="EMBL" id="NPIC01000002">
    <property type="protein sequence ID" value="RDL39707.1"/>
    <property type="molecule type" value="Genomic_DNA"/>
</dbReference>